<dbReference type="KEGG" id="pfus:ADJ77_11040"/>
<reference evidence="2 4" key="2">
    <citation type="submission" date="2021-03" db="EMBL/GenBank/DDBJ databases">
        <title>Human Oral Microbial Genomes.</title>
        <authorList>
            <person name="Johnston C.D."/>
            <person name="Chen T."/>
            <person name="Dewhirst F.E."/>
        </authorList>
    </citation>
    <scope>NUCLEOTIDE SEQUENCE [LARGE SCALE GENOMIC DNA]</scope>
    <source>
        <strain evidence="2 4">W1435</strain>
    </source>
</reference>
<dbReference type="RefSeq" id="WP_025079029.1">
    <property type="nucleotide sequence ID" value="NZ_BAKO01000037.1"/>
</dbReference>
<accession>A0A0K1NNT4</accession>
<name>A0A0K1NNT4_9BACT</name>
<keyword evidence="4" id="KW-1185">Reference proteome</keyword>
<evidence type="ECO:0000313" key="4">
    <source>
        <dbReference type="Proteomes" id="UP000682005"/>
    </source>
</evidence>
<dbReference type="Proteomes" id="UP000682005">
    <property type="component" value="Chromosome 2"/>
</dbReference>
<evidence type="ECO:0000313" key="1">
    <source>
        <dbReference type="EMBL" id="AKU70705.1"/>
    </source>
</evidence>
<dbReference type="EMBL" id="CP012075">
    <property type="protein sequence ID" value="AKU70705.1"/>
    <property type="molecule type" value="Genomic_DNA"/>
</dbReference>
<reference evidence="1 3" key="1">
    <citation type="submission" date="2015-07" db="EMBL/GenBank/DDBJ databases">
        <authorList>
            <person name="Noorani M."/>
        </authorList>
    </citation>
    <scope>NUCLEOTIDE SEQUENCE [LARGE SCALE GENOMIC DNA]</scope>
    <source>
        <strain evidence="1 3">W1435</strain>
    </source>
</reference>
<protein>
    <submittedName>
        <fullName evidence="1">Myo-inositol 2-dehydrogenase</fullName>
    </submittedName>
</protein>
<dbReference type="Proteomes" id="UP000060345">
    <property type="component" value="Chromosome 2"/>
</dbReference>
<sequence>MTNNYAILVSLGFSKEDYKFENFKSNFGYDWTKEDLEEALECAALNSHNVRNCLMEILWLKVVYEYVDSKGCDREQFDSYINGSLDTHFYFNGTEVNSEEDIKELIDNE</sequence>
<dbReference type="EMBL" id="CP072369">
    <property type="protein sequence ID" value="QUB85931.1"/>
    <property type="molecule type" value="Genomic_DNA"/>
</dbReference>
<evidence type="ECO:0000313" key="3">
    <source>
        <dbReference type="Proteomes" id="UP000060345"/>
    </source>
</evidence>
<proteinExistence type="predicted"/>
<dbReference type="OrthoDB" id="1070672at2"/>
<dbReference type="AlphaFoldDB" id="A0A0K1NNT4"/>
<evidence type="ECO:0000313" key="2">
    <source>
        <dbReference type="EMBL" id="QUB85931.1"/>
    </source>
</evidence>
<organism evidence="1 3">
    <name type="scientific">Prevotella fusca JCM 17724</name>
    <dbReference type="NCBI Taxonomy" id="1236517"/>
    <lineage>
        <taxon>Bacteria</taxon>
        <taxon>Pseudomonadati</taxon>
        <taxon>Bacteroidota</taxon>
        <taxon>Bacteroidia</taxon>
        <taxon>Bacteroidales</taxon>
        <taxon>Prevotellaceae</taxon>
        <taxon>Prevotella</taxon>
    </lineage>
</organism>
<gene>
    <name evidence="1" type="ORF">ADJ77_11040</name>
    <name evidence="2" type="ORF">J5A51_01300</name>
</gene>